<name>A0A1H1SR55_9BRAD</name>
<dbReference type="SUPFAM" id="SSF53850">
    <property type="entry name" value="Periplasmic binding protein-like II"/>
    <property type="match status" value="1"/>
</dbReference>
<accession>A0A1H1SR55</accession>
<dbReference type="PANTHER" id="PTHR30024">
    <property type="entry name" value="ALIPHATIC SULFONATES-BINDING PROTEIN-RELATED"/>
    <property type="match status" value="1"/>
</dbReference>
<evidence type="ECO:0000313" key="2">
    <source>
        <dbReference type="EMBL" id="SDS50333.1"/>
    </source>
</evidence>
<sequence length="290" mass="30035">MTLVVGAHPQNLSLSILARRPSAVAALREAGLRFFVYGAGSQTIPLLKAGVLHLAGTGATPPILAGAEGLAAAVFGMSGPRPERGGLLVREASGICSLSDLKGKGIGLMPISWHTQFLAAELDAAGLRWNDVRAAEIIPATAKDAFLEGLLDAIVATDPLYSQIAGKVPTRVLAAPGAAFSNRSVYWGLREVLGDRPDAVRALLNALIDSDQATAANPREAAALLAGLNGNSADDWLLALTSRPWGVEAPDAGFLAEQQAHANIFAKFGLIPRSIDVADTVDPTHFSAAA</sequence>
<dbReference type="InterPro" id="IPR015168">
    <property type="entry name" value="SsuA/THI5"/>
</dbReference>
<dbReference type="Proteomes" id="UP000243904">
    <property type="component" value="Chromosome I"/>
</dbReference>
<proteinExistence type="predicted"/>
<dbReference type="Pfam" id="PF09084">
    <property type="entry name" value="NMT1"/>
    <property type="match status" value="1"/>
</dbReference>
<evidence type="ECO:0000259" key="1">
    <source>
        <dbReference type="Pfam" id="PF09084"/>
    </source>
</evidence>
<reference evidence="3" key="1">
    <citation type="submission" date="2016-10" db="EMBL/GenBank/DDBJ databases">
        <authorList>
            <person name="Varghese N."/>
            <person name="Submissions S."/>
        </authorList>
    </citation>
    <scope>NUCLEOTIDE SEQUENCE [LARGE SCALE GENOMIC DNA]</scope>
    <source>
        <strain evidence="3">GAS369</strain>
    </source>
</reference>
<dbReference type="RefSeq" id="WP_146687278.1">
    <property type="nucleotide sequence ID" value="NZ_LT629750.1"/>
</dbReference>
<dbReference type="EMBL" id="LT629750">
    <property type="protein sequence ID" value="SDS50333.1"/>
    <property type="molecule type" value="Genomic_DNA"/>
</dbReference>
<evidence type="ECO:0000313" key="3">
    <source>
        <dbReference type="Proteomes" id="UP000243904"/>
    </source>
</evidence>
<organism evidence="2 3">
    <name type="scientific">Bradyrhizobium canariense</name>
    <dbReference type="NCBI Taxonomy" id="255045"/>
    <lineage>
        <taxon>Bacteria</taxon>
        <taxon>Pseudomonadati</taxon>
        <taxon>Pseudomonadota</taxon>
        <taxon>Alphaproteobacteria</taxon>
        <taxon>Hyphomicrobiales</taxon>
        <taxon>Nitrobacteraceae</taxon>
        <taxon>Bradyrhizobium</taxon>
    </lineage>
</organism>
<dbReference type="PANTHER" id="PTHR30024:SF42">
    <property type="entry name" value="ALIPHATIC SULFONATES-BINDING PROTEIN-RELATED"/>
    <property type="match status" value="1"/>
</dbReference>
<dbReference type="AlphaFoldDB" id="A0A1H1SR55"/>
<gene>
    <name evidence="2" type="ORF">SAMN05444158_2257</name>
</gene>
<dbReference type="Gene3D" id="3.40.190.10">
    <property type="entry name" value="Periplasmic binding protein-like II"/>
    <property type="match status" value="2"/>
</dbReference>
<protein>
    <submittedName>
        <fullName evidence="2">NitT/TauT family transport system substrate-binding protein/sulfonate transport system substrate-binding protein</fullName>
    </submittedName>
</protein>
<keyword evidence="3" id="KW-1185">Reference proteome</keyword>
<feature type="domain" description="SsuA/THI5-like" evidence="1">
    <location>
        <begin position="39"/>
        <end position="221"/>
    </location>
</feature>